<organism evidence="4 5">
    <name type="scientific">Actinoplanes couchii</name>
    <dbReference type="NCBI Taxonomy" id="403638"/>
    <lineage>
        <taxon>Bacteria</taxon>
        <taxon>Bacillati</taxon>
        <taxon>Actinomycetota</taxon>
        <taxon>Actinomycetes</taxon>
        <taxon>Micromonosporales</taxon>
        <taxon>Micromonosporaceae</taxon>
        <taxon>Actinoplanes</taxon>
    </lineage>
</organism>
<comment type="similarity">
    <text evidence="1">Belongs to the LytR/CpsA/Psr (LCP) family.</text>
</comment>
<dbReference type="EMBL" id="BOMG01000060">
    <property type="protein sequence ID" value="GID56602.1"/>
    <property type="molecule type" value="Genomic_DNA"/>
</dbReference>
<dbReference type="PANTHER" id="PTHR33392">
    <property type="entry name" value="POLYISOPRENYL-TEICHOIC ACID--PEPTIDOGLYCAN TEICHOIC ACID TRANSFERASE TAGU"/>
    <property type="match status" value="1"/>
</dbReference>
<proteinExistence type="inferred from homology"/>
<evidence type="ECO:0000256" key="2">
    <source>
        <dbReference type="SAM" id="Phobius"/>
    </source>
</evidence>
<sequence>MQRSRKTRAPLWAKLTATLGGFLMVTSGGLLVTKEVVFARISAVEDSGLIVGDNLPGEAKSEIKGPVNVLLVGIDPRDDVTPPLADSILVAHIPASMDQAYIFSLPRDLYVDIPANAKSQYAGGRGKINGAMSLGSRVPGGKPSVTQGFQHLAKTVTQVTGVQTFDAGAIVNFGGFKSIVEAMGGVTMTIDQEIRSEHLKPNGKPRDRRPECADHGCEHPYIGEQKVYKKGTYHLKAYEALDVVRQRYSLKNGDYDRQKNQQRFVRAIAEQALSKDVVTNPAKLLKVLDAAGESLTFSGGGNTIVDWAVAMRNVDPKNMITISLPGGRFDINGRYVGEQFTGPVDDFFTALAEERVPQFLMDNPTFVGTN</sequence>
<accession>A0ABQ3XDL7</accession>
<evidence type="ECO:0000313" key="4">
    <source>
        <dbReference type="EMBL" id="GID56602.1"/>
    </source>
</evidence>
<keyword evidence="2" id="KW-0472">Membrane</keyword>
<dbReference type="InterPro" id="IPR004474">
    <property type="entry name" value="LytR_CpsA_psr"/>
</dbReference>
<protein>
    <recommendedName>
        <fullName evidence="3">Cell envelope-related transcriptional attenuator domain-containing protein</fullName>
    </recommendedName>
</protein>
<dbReference type="PANTHER" id="PTHR33392:SF6">
    <property type="entry name" value="POLYISOPRENYL-TEICHOIC ACID--PEPTIDOGLYCAN TEICHOIC ACID TRANSFERASE TAGU"/>
    <property type="match status" value="1"/>
</dbReference>
<evidence type="ECO:0000256" key="1">
    <source>
        <dbReference type="ARBA" id="ARBA00006068"/>
    </source>
</evidence>
<dbReference type="Gene3D" id="3.40.630.190">
    <property type="entry name" value="LCP protein"/>
    <property type="match status" value="1"/>
</dbReference>
<dbReference type="InterPro" id="IPR050922">
    <property type="entry name" value="LytR/CpsA/Psr_CW_biosynth"/>
</dbReference>
<gene>
    <name evidence="4" type="ORF">Aco03nite_050060</name>
</gene>
<reference evidence="4 5" key="1">
    <citation type="submission" date="2021-01" db="EMBL/GenBank/DDBJ databases">
        <title>Whole genome shotgun sequence of Actinoplanes couchii NBRC 106145.</title>
        <authorList>
            <person name="Komaki H."/>
            <person name="Tamura T."/>
        </authorList>
    </citation>
    <scope>NUCLEOTIDE SEQUENCE [LARGE SCALE GENOMIC DNA]</scope>
    <source>
        <strain evidence="4 5">NBRC 106145</strain>
    </source>
</reference>
<keyword evidence="5" id="KW-1185">Reference proteome</keyword>
<feature type="transmembrane region" description="Helical" evidence="2">
    <location>
        <begin position="12"/>
        <end position="32"/>
    </location>
</feature>
<name>A0ABQ3XDL7_9ACTN</name>
<evidence type="ECO:0000313" key="5">
    <source>
        <dbReference type="Proteomes" id="UP000612282"/>
    </source>
</evidence>
<comment type="caution">
    <text evidence="4">The sequence shown here is derived from an EMBL/GenBank/DDBJ whole genome shotgun (WGS) entry which is preliminary data.</text>
</comment>
<feature type="domain" description="Cell envelope-related transcriptional attenuator" evidence="3">
    <location>
        <begin position="85"/>
        <end position="272"/>
    </location>
</feature>
<dbReference type="Proteomes" id="UP000612282">
    <property type="component" value="Unassembled WGS sequence"/>
</dbReference>
<keyword evidence="2" id="KW-1133">Transmembrane helix</keyword>
<keyword evidence="2" id="KW-0812">Transmembrane</keyword>
<dbReference type="Pfam" id="PF03816">
    <property type="entry name" value="LytR_cpsA_psr"/>
    <property type="match status" value="1"/>
</dbReference>
<evidence type="ECO:0000259" key="3">
    <source>
        <dbReference type="Pfam" id="PF03816"/>
    </source>
</evidence>